<sequence>MSLEIRVHAMIYDYGLNLALYITLVNKSHLLILTKIGRRREKRESLVKEMRKRRETREDQGECGVI</sequence>
<name>A0AAP0DX91_9MAGN</name>
<evidence type="ECO:0000313" key="3">
    <source>
        <dbReference type="EMBL" id="KAK9082765.1"/>
    </source>
</evidence>
<gene>
    <name evidence="3" type="ORF">Scep_029236</name>
</gene>
<keyword evidence="2" id="KW-0812">Transmembrane</keyword>
<dbReference type="AlphaFoldDB" id="A0AAP0DX91"/>
<reference evidence="3 4" key="1">
    <citation type="submission" date="2024-01" db="EMBL/GenBank/DDBJ databases">
        <title>Genome assemblies of Stephania.</title>
        <authorList>
            <person name="Yang L."/>
        </authorList>
    </citation>
    <scope>NUCLEOTIDE SEQUENCE [LARGE SCALE GENOMIC DNA]</scope>
    <source>
        <strain evidence="3">JXDWG</strain>
        <tissue evidence="3">Leaf</tissue>
    </source>
</reference>
<comment type="caution">
    <text evidence="3">The sequence shown here is derived from an EMBL/GenBank/DDBJ whole genome shotgun (WGS) entry which is preliminary data.</text>
</comment>
<keyword evidence="2" id="KW-0472">Membrane</keyword>
<protein>
    <submittedName>
        <fullName evidence="3">Uncharacterized protein</fullName>
    </submittedName>
</protein>
<organism evidence="3 4">
    <name type="scientific">Stephania cephalantha</name>
    <dbReference type="NCBI Taxonomy" id="152367"/>
    <lineage>
        <taxon>Eukaryota</taxon>
        <taxon>Viridiplantae</taxon>
        <taxon>Streptophyta</taxon>
        <taxon>Embryophyta</taxon>
        <taxon>Tracheophyta</taxon>
        <taxon>Spermatophyta</taxon>
        <taxon>Magnoliopsida</taxon>
        <taxon>Ranunculales</taxon>
        <taxon>Menispermaceae</taxon>
        <taxon>Menispermoideae</taxon>
        <taxon>Cissampelideae</taxon>
        <taxon>Stephania</taxon>
    </lineage>
</organism>
<keyword evidence="2" id="KW-1133">Transmembrane helix</keyword>
<evidence type="ECO:0000313" key="4">
    <source>
        <dbReference type="Proteomes" id="UP001419268"/>
    </source>
</evidence>
<evidence type="ECO:0000256" key="2">
    <source>
        <dbReference type="SAM" id="Phobius"/>
    </source>
</evidence>
<evidence type="ECO:0000256" key="1">
    <source>
        <dbReference type="SAM" id="MobiDB-lite"/>
    </source>
</evidence>
<keyword evidence="4" id="KW-1185">Reference proteome</keyword>
<proteinExistence type="predicted"/>
<feature type="region of interest" description="Disordered" evidence="1">
    <location>
        <begin position="44"/>
        <end position="66"/>
    </location>
</feature>
<dbReference type="Proteomes" id="UP001419268">
    <property type="component" value="Unassembled WGS sequence"/>
</dbReference>
<accession>A0AAP0DX91</accession>
<feature type="transmembrane region" description="Helical" evidence="2">
    <location>
        <begin position="14"/>
        <end position="33"/>
    </location>
</feature>
<dbReference type="EMBL" id="JBBNAG010000013">
    <property type="protein sequence ID" value="KAK9082765.1"/>
    <property type="molecule type" value="Genomic_DNA"/>
</dbReference>